<dbReference type="Proteomes" id="UP001157133">
    <property type="component" value="Unassembled WGS sequence"/>
</dbReference>
<evidence type="ECO:0000256" key="5">
    <source>
        <dbReference type="ARBA" id="ARBA00022839"/>
    </source>
</evidence>
<evidence type="ECO:0000256" key="2">
    <source>
        <dbReference type="ARBA" id="ARBA00022694"/>
    </source>
</evidence>
<dbReference type="EMBL" id="BSSU01000002">
    <property type="protein sequence ID" value="GLX80847.1"/>
    <property type="molecule type" value="Genomic_DNA"/>
</dbReference>
<protein>
    <recommendedName>
        <fullName evidence="6">Ribonuclease D</fullName>
        <shortName evidence="6">RNase D</shortName>
        <ecNumber evidence="6">3.1.13.5</ecNumber>
    </recommendedName>
</protein>
<evidence type="ECO:0000256" key="6">
    <source>
        <dbReference type="HAMAP-Rule" id="MF_01899"/>
    </source>
</evidence>
<dbReference type="InterPro" id="IPR012337">
    <property type="entry name" value="RNaseH-like_sf"/>
</dbReference>
<feature type="domain" description="HRDC" evidence="7">
    <location>
        <begin position="212"/>
        <end position="292"/>
    </location>
</feature>
<dbReference type="SMART" id="SM00341">
    <property type="entry name" value="HRDC"/>
    <property type="match status" value="1"/>
</dbReference>
<keyword evidence="3 6" id="KW-0540">Nuclease</keyword>
<dbReference type="PANTHER" id="PTHR47649:SF1">
    <property type="entry name" value="RIBONUCLEASE D"/>
    <property type="match status" value="1"/>
</dbReference>
<dbReference type="InterPro" id="IPR006292">
    <property type="entry name" value="RNase_D"/>
</dbReference>
<keyword evidence="1 6" id="KW-0963">Cytoplasm</keyword>
<dbReference type="SUPFAM" id="SSF53098">
    <property type="entry name" value="Ribonuclease H-like"/>
    <property type="match status" value="1"/>
</dbReference>
<evidence type="ECO:0000313" key="9">
    <source>
        <dbReference type="Proteomes" id="UP001157133"/>
    </source>
</evidence>
<comment type="function">
    <text evidence="6">Exonuclease involved in the 3' processing of various precursor tRNAs. Initiates hydrolysis at the 3'-terminus of an RNA molecule and releases 5'-mononucleotides.</text>
</comment>
<dbReference type="PROSITE" id="PS50967">
    <property type="entry name" value="HRDC"/>
    <property type="match status" value="1"/>
</dbReference>
<dbReference type="HAMAP" id="MF_01899">
    <property type="entry name" value="RNase_D"/>
    <property type="match status" value="1"/>
</dbReference>
<dbReference type="InterPro" id="IPR044876">
    <property type="entry name" value="HRDC_dom_sf"/>
</dbReference>
<dbReference type="SMART" id="SM00474">
    <property type="entry name" value="35EXOc"/>
    <property type="match status" value="1"/>
</dbReference>
<comment type="similarity">
    <text evidence="6">Belongs to the RNase D family.</text>
</comment>
<evidence type="ECO:0000259" key="7">
    <source>
        <dbReference type="PROSITE" id="PS50967"/>
    </source>
</evidence>
<dbReference type="EC" id="3.1.13.5" evidence="6"/>
<dbReference type="PANTHER" id="PTHR47649">
    <property type="entry name" value="RIBONUCLEASE D"/>
    <property type="match status" value="1"/>
</dbReference>
<dbReference type="Gene3D" id="3.30.420.10">
    <property type="entry name" value="Ribonuclease H-like superfamily/Ribonuclease H"/>
    <property type="match status" value="1"/>
</dbReference>
<evidence type="ECO:0000256" key="1">
    <source>
        <dbReference type="ARBA" id="ARBA00022490"/>
    </source>
</evidence>
<keyword evidence="5 6" id="KW-0269">Exonuclease</keyword>
<keyword evidence="9" id="KW-1185">Reference proteome</keyword>
<dbReference type="InterPro" id="IPR010997">
    <property type="entry name" value="HRDC-like_sf"/>
</dbReference>
<gene>
    <name evidence="6 8" type="primary">rnd</name>
    <name evidence="8" type="ORF">theurythT_02990</name>
</gene>
<comment type="subcellular location">
    <subcellularLocation>
        <location evidence="6">Cytoplasm</location>
    </subcellularLocation>
</comment>
<dbReference type="SUPFAM" id="SSF47819">
    <property type="entry name" value="HRDC-like"/>
    <property type="match status" value="2"/>
</dbReference>
<evidence type="ECO:0000256" key="3">
    <source>
        <dbReference type="ARBA" id="ARBA00022722"/>
    </source>
</evidence>
<comment type="caution">
    <text evidence="8">The sequence shown here is derived from an EMBL/GenBank/DDBJ whole genome shotgun (WGS) entry which is preliminary data.</text>
</comment>
<proteinExistence type="inferred from homology"/>
<dbReference type="RefSeq" id="WP_284206169.1">
    <property type="nucleotide sequence ID" value="NZ_BSSU01000002.1"/>
</dbReference>
<dbReference type="InterPro" id="IPR036397">
    <property type="entry name" value="RNaseH_sf"/>
</dbReference>
<keyword evidence="2 6" id="KW-0819">tRNA processing</keyword>
<dbReference type="Pfam" id="PF01612">
    <property type="entry name" value="DNA_pol_A_exo1"/>
    <property type="match status" value="1"/>
</dbReference>
<dbReference type="InterPro" id="IPR002562">
    <property type="entry name" value="3'-5'_exonuclease_dom"/>
</dbReference>
<comment type="cofactor">
    <cofactor evidence="6">
        <name>a divalent metal cation</name>
        <dbReference type="ChEBI" id="CHEBI:60240"/>
    </cofactor>
</comment>
<dbReference type="NCBIfam" id="TIGR01388">
    <property type="entry name" value="rnd"/>
    <property type="match status" value="1"/>
</dbReference>
<dbReference type="Gene3D" id="1.10.150.80">
    <property type="entry name" value="HRDC domain"/>
    <property type="match status" value="2"/>
</dbReference>
<keyword evidence="4 6" id="KW-0378">Hydrolase</keyword>
<accession>A0ABQ6GYB3</accession>
<comment type="catalytic activity">
    <reaction evidence="6">
        <text>Exonucleolytic cleavage that removes extra residues from the 3'-terminus of tRNA to produce 5'-mononucleotides.</text>
        <dbReference type="EC" id="3.1.13.5"/>
    </reaction>
</comment>
<dbReference type="InterPro" id="IPR048579">
    <property type="entry name" value="RNAseD_HRDC_C"/>
</dbReference>
<reference evidence="8 9" key="1">
    <citation type="submission" date="2023-03" db="EMBL/GenBank/DDBJ databases">
        <title>Draft genome sequence of Thalassotalea eurytherma JCM 18482T.</title>
        <authorList>
            <person name="Sawabe T."/>
        </authorList>
    </citation>
    <scope>NUCLEOTIDE SEQUENCE [LARGE SCALE GENOMIC DNA]</scope>
    <source>
        <strain evidence="8 9">JCM 18482</strain>
    </source>
</reference>
<sequence>MEHQILTIETQAELVELCQQLAGESLLAIDTEFVRTRTLFPKLGLLQVASANTTACIDPLAVDDLSPFWQLLTNPNILKVLHACSEDLEVFLTSGNVKIANMLDSQIMMAFLGHGISLGYAAMVKHYLAIELDKTESRTDWTKRPLSSKQIQYAGADVYYLYRLFPKLRAQIEEQGYFDAVSQESQNLIDKKAQPINAGLLYQDVKLSWKLSPVGLNRLKYLASWRYEQAVKRDLPISFVAKDNTLFALALHDPKSVPAMLALEGCDMLDVRYKGKAMLHVLKSASQVEEQDFPEKLQRLDNAAGYKQIFKRLKSFLTTQAEQHNVPIAVLASKKQMNQLLKWQFNINNIRQTSERVDLLSGWRNALIGQDLANFIANNYQ</sequence>
<name>A0ABQ6GYB3_9GAMM</name>
<dbReference type="InterPro" id="IPR051086">
    <property type="entry name" value="RNase_D-like"/>
</dbReference>
<dbReference type="Pfam" id="PF21293">
    <property type="entry name" value="RNAseD_HRDC_C"/>
    <property type="match status" value="1"/>
</dbReference>
<dbReference type="Pfam" id="PF00570">
    <property type="entry name" value="HRDC"/>
    <property type="match status" value="1"/>
</dbReference>
<dbReference type="CDD" id="cd06142">
    <property type="entry name" value="RNaseD_exo"/>
    <property type="match status" value="1"/>
</dbReference>
<dbReference type="InterPro" id="IPR002121">
    <property type="entry name" value="HRDC_dom"/>
</dbReference>
<organism evidence="8 9">
    <name type="scientific">Thalassotalea eurytherma</name>
    <dbReference type="NCBI Taxonomy" id="1144278"/>
    <lineage>
        <taxon>Bacteria</taxon>
        <taxon>Pseudomonadati</taxon>
        <taxon>Pseudomonadota</taxon>
        <taxon>Gammaproteobacteria</taxon>
        <taxon>Alteromonadales</taxon>
        <taxon>Colwelliaceae</taxon>
        <taxon>Thalassotalea</taxon>
    </lineage>
</organism>
<evidence type="ECO:0000313" key="8">
    <source>
        <dbReference type="EMBL" id="GLX80847.1"/>
    </source>
</evidence>
<evidence type="ECO:0000256" key="4">
    <source>
        <dbReference type="ARBA" id="ARBA00022801"/>
    </source>
</evidence>